<dbReference type="Gene3D" id="3.40.50.300">
    <property type="entry name" value="P-loop containing nucleotide triphosphate hydrolases"/>
    <property type="match status" value="1"/>
</dbReference>
<evidence type="ECO:0000256" key="13">
    <source>
        <dbReference type="ARBA" id="ARBA00031452"/>
    </source>
</evidence>
<dbReference type="Proteomes" id="UP000321514">
    <property type="component" value="Unassembled WGS sequence"/>
</dbReference>
<dbReference type="GO" id="GO:0044206">
    <property type="term" value="P:UMP salvage"/>
    <property type="evidence" value="ECO:0007669"/>
    <property type="project" value="UniProtKB-UniRule"/>
</dbReference>
<dbReference type="Pfam" id="PF00485">
    <property type="entry name" value="PRK"/>
    <property type="match status" value="1"/>
</dbReference>
<evidence type="ECO:0000256" key="8">
    <source>
        <dbReference type="ARBA" id="ARBA00022679"/>
    </source>
</evidence>
<protein>
    <recommendedName>
        <fullName evidence="6 16">Uridine kinase</fullName>
        <ecNumber evidence="5 16">2.7.1.48</ecNumber>
    </recommendedName>
    <alternativeName>
        <fullName evidence="12 16">Cytidine monophosphokinase</fullName>
    </alternativeName>
    <alternativeName>
        <fullName evidence="13 16">Uridine monophosphokinase</fullName>
    </alternativeName>
</protein>
<dbReference type="InterPro" id="IPR006083">
    <property type="entry name" value="PRK/URK"/>
</dbReference>
<dbReference type="RefSeq" id="WP_074956956.1">
    <property type="nucleotide sequence ID" value="NZ_BJXR01000036.1"/>
</dbReference>
<reference evidence="20 21" key="1">
    <citation type="submission" date="2016-10" db="EMBL/GenBank/DDBJ databases">
        <authorList>
            <person name="Varghese N."/>
            <person name="Submissions S."/>
        </authorList>
    </citation>
    <scope>NUCLEOTIDE SEQUENCE [LARGE SCALE GENOMIC DNA]</scope>
    <source>
        <strain evidence="20 21">DSM 16525</strain>
    </source>
</reference>
<evidence type="ECO:0000256" key="1">
    <source>
        <dbReference type="ARBA" id="ARBA00004496"/>
    </source>
</evidence>
<dbReference type="InterPro" id="IPR026008">
    <property type="entry name" value="Uridine_kinase"/>
</dbReference>
<evidence type="ECO:0000313" key="21">
    <source>
        <dbReference type="Proteomes" id="UP000183760"/>
    </source>
</evidence>
<organism evidence="19 22">
    <name type="scientific">Myxococcus fulvus</name>
    <dbReference type="NCBI Taxonomy" id="33"/>
    <lineage>
        <taxon>Bacteria</taxon>
        <taxon>Pseudomonadati</taxon>
        <taxon>Myxococcota</taxon>
        <taxon>Myxococcia</taxon>
        <taxon>Myxococcales</taxon>
        <taxon>Cystobacterineae</taxon>
        <taxon>Myxococcaceae</taxon>
        <taxon>Myxococcus</taxon>
    </lineage>
</organism>
<comment type="caution">
    <text evidence="19">The sequence shown here is derived from an EMBL/GenBank/DDBJ whole genome shotgun (WGS) entry which is preliminary data.</text>
</comment>
<evidence type="ECO:0000256" key="2">
    <source>
        <dbReference type="ARBA" id="ARBA00004690"/>
    </source>
</evidence>
<reference evidence="19 22" key="2">
    <citation type="submission" date="2019-07" db="EMBL/GenBank/DDBJ databases">
        <title>Whole genome shotgun sequence of Myxococcus fulvus NBRC 100333.</title>
        <authorList>
            <person name="Hosoyama A."/>
            <person name="Uohara A."/>
            <person name="Ohji S."/>
            <person name="Ichikawa N."/>
        </authorList>
    </citation>
    <scope>NUCLEOTIDE SEQUENCE [LARGE SCALE GENOMIC DNA]</scope>
    <source>
        <strain evidence="19 22">NBRC 100333</strain>
    </source>
</reference>
<name>A0A511T9K3_MYXFU</name>
<feature type="domain" description="Phosphoribulokinase/uridine kinase" evidence="18">
    <location>
        <begin position="7"/>
        <end position="192"/>
    </location>
</feature>
<dbReference type="GO" id="GO:0005524">
    <property type="term" value="F:ATP binding"/>
    <property type="evidence" value="ECO:0007669"/>
    <property type="project" value="UniProtKB-UniRule"/>
</dbReference>
<dbReference type="OrthoDB" id="9777642at2"/>
<evidence type="ECO:0000256" key="6">
    <source>
        <dbReference type="ARBA" id="ARBA00021478"/>
    </source>
</evidence>
<keyword evidence="8 16" id="KW-0808">Transferase</keyword>
<evidence type="ECO:0000259" key="18">
    <source>
        <dbReference type="Pfam" id="PF00485"/>
    </source>
</evidence>
<dbReference type="GO" id="GO:0044211">
    <property type="term" value="P:CTP salvage"/>
    <property type="evidence" value="ECO:0007669"/>
    <property type="project" value="UniProtKB-UniRule"/>
</dbReference>
<evidence type="ECO:0000256" key="4">
    <source>
        <dbReference type="ARBA" id="ARBA00005408"/>
    </source>
</evidence>
<evidence type="ECO:0000256" key="14">
    <source>
        <dbReference type="ARBA" id="ARBA00047436"/>
    </source>
</evidence>
<proteinExistence type="inferred from homology"/>
<evidence type="ECO:0000313" key="22">
    <source>
        <dbReference type="Proteomes" id="UP000321514"/>
    </source>
</evidence>
<evidence type="ECO:0000256" key="12">
    <source>
        <dbReference type="ARBA" id="ARBA00030641"/>
    </source>
</evidence>
<dbReference type="GO" id="GO:0005737">
    <property type="term" value="C:cytoplasm"/>
    <property type="evidence" value="ECO:0007669"/>
    <property type="project" value="UniProtKB-SubCell"/>
</dbReference>
<evidence type="ECO:0000256" key="7">
    <source>
        <dbReference type="ARBA" id="ARBA00022490"/>
    </source>
</evidence>
<dbReference type="AlphaFoldDB" id="A0A511T9K3"/>
<dbReference type="SUPFAM" id="SSF52540">
    <property type="entry name" value="P-loop containing nucleoside triphosphate hydrolases"/>
    <property type="match status" value="1"/>
</dbReference>
<dbReference type="STRING" id="1334629.MFUL124B02_20395"/>
<comment type="subcellular location">
    <subcellularLocation>
        <location evidence="1 16 17">Cytoplasm</location>
    </subcellularLocation>
</comment>
<dbReference type="UniPathway" id="UPA00579">
    <property type="reaction ID" value="UER00640"/>
</dbReference>
<feature type="binding site" evidence="16">
    <location>
        <begin position="12"/>
        <end position="19"/>
    </location>
    <ligand>
        <name>ATP</name>
        <dbReference type="ChEBI" id="CHEBI:30616"/>
    </ligand>
</feature>
<dbReference type="NCBIfam" id="TIGR00235">
    <property type="entry name" value="udk"/>
    <property type="match status" value="1"/>
</dbReference>
<dbReference type="EMBL" id="BJXR01000036">
    <property type="protein sequence ID" value="GEN09898.1"/>
    <property type="molecule type" value="Genomic_DNA"/>
</dbReference>
<keyword evidence="10 16" id="KW-0418">Kinase</keyword>
<dbReference type="EC" id="2.7.1.48" evidence="5 16"/>
<dbReference type="InterPro" id="IPR000764">
    <property type="entry name" value="Uridine_kinase-like"/>
</dbReference>
<evidence type="ECO:0000313" key="19">
    <source>
        <dbReference type="EMBL" id="GEN09898.1"/>
    </source>
</evidence>
<keyword evidence="11 16" id="KW-0067">ATP-binding</keyword>
<dbReference type="UniPathway" id="UPA00574">
    <property type="reaction ID" value="UER00637"/>
</dbReference>
<dbReference type="Proteomes" id="UP000183760">
    <property type="component" value="Unassembled WGS sequence"/>
</dbReference>
<dbReference type="PANTHER" id="PTHR10285">
    <property type="entry name" value="URIDINE KINASE"/>
    <property type="match status" value="1"/>
</dbReference>
<gene>
    <name evidence="16 19" type="primary">udk</name>
    <name evidence="19" type="ORF">MFU01_49350</name>
    <name evidence="20" type="ORF">SAMN05443572_107196</name>
</gene>
<comment type="pathway">
    <text evidence="2 16 17">Pyrimidine metabolism; UMP biosynthesis via salvage pathway; UMP from uridine: step 1/1.</text>
</comment>
<comment type="similarity">
    <text evidence="4 16 17">Belongs to the uridine kinase family.</text>
</comment>
<evidence type="ECO:0000256" key="11">
    <source>
        <dbReference type="ARBA" id="ARBA00022840"/>
    </source>
</evidence>
<evidence type="ECO:0000256" key="3">
    <source>
        <dbReference type="ARBA" id="ARBA00004784"/>
    </source>
</evidence>
<keyword evidence="7 16" id="KW-0963">Cytoplasm</keyword>
<evidence type="ECO:0000256" key="5">
    <source>
        <dbReference type="ARBA" id="ARBA00012137"/>
    </source>
</evidence>
<dbReference type="HAMAP" id="MF_00551">
    <property type="entry name" value="Uridine_kinase"/>
    <property type="match status" value="1"/>
</dbReference>
<evidence type="ECO:0000313" key="20">
    <source>
        <dbReference type="EMBL" id="SEU26045.1"/>
    </source>
</evidence>
<dbReference type="NCBIfam" id="NF004018">
    <property type="entry name" value="PRK05480.1"/>
    <property type="match status" value="1"/>
</dbReference>
<comment type="catalytic activity">
    <reaction evidence="15 16 17">
        <text>uridine + ATP = UMP + ADP + H(+)</text>
        <dbReference type="Rhea" id="RHEA:16825"/>
        <dbReference type="ChEBI" id="CHEBI:15378"/>
        <dbReference type="ChEBI" id="CHEBI:16704"/>
        <dbReference type="ChEBI" id="CHEBI:30616"/>
        <dbReference type="ChEBI" id="CHEBI:57865"/>
        <dbReference type="ChEBI" id="CHEBI:456216"/>
        <dbReference type="EC" id="2.7.1.48"/>
    </reaction>
</comment>
<dbReference type="GO" id="GO:0004849">
    <property type="term" value="F:uridine kinase activity"/>
    <property type="evidence" value="ECO:0007669"/>
    <property type="project" value="UniProtKB-UniRule"/>
</dbReference>
<evidence type="ECO:0000256" key="10">
    <source>
        <dbReference type="ARBA" id="ARBA00022777"/>
    </source>
</evidence>
<keyword evidence="21" id="KW-1185">Reference proteome</keyword>
<evidence type="ECO:0000256" key="17">
    <source>
        <dbReference type="RuleBase" id="RU003825"/>
    </source>
</evidence>
<dbReference type="PRINTS" id="PR00988">
    <property type="entry name" value="URIDINKINASE"/>
</dbReference>
<comment type="pathway">
    <text evidence="3 16 17">Pyrimidine metabolism; CTP biosynthesis via salvage pathway; CTP from cytidine: step 1/3.</text>
</comment>
<dbReference type="InterPro" id="IPR027417">
    <property type="entry name" value="P-loop_NTPase"/>
</dbReference>
<dbReference type="CDD" id="cd02023">
    <property type="entry name" value="UMPK"/>
    <property type="match status" value="1"/>
</dbReference>
<accession>A0A511T9K3</accession>
<dbReference type="EMBL" id="FOIB01000007">
    <property type="protein sequence ID" value="SEU26045.1"/>
    <property type="molecule type" value="Genomic_DNA"/>
</dbReference>
<evidence type="ECO:0000256" key="16">
    <source>
        <dbReference type="HAMAP-Rule" id="MF_00551"/>
    </source>
</evidence>
<evidence type="ECO:0000256" key="15">
    <source>
        <dbReference type="ARBA" id="ARBA00048909"/>
    </source>
</evidence>
<comment type="catalytic activity">
    <reaction evidence="14 17">
        <text>cytidine + ATP = CMP + ADP + H(+)</text>
        <dbReference type="Rhea" id="RHEA:24674"/>
        <dbReference type="ChEBI" id="CHEBI:15378"/>
        <dbReference type="ChEBI" id="CHEBI:17562"/>
        <dbReference type="ChEBI" id="CHEBI:30616"/>
        <dbReference type="ChEBI" id="CHEBI:60377"/>
        <dbReference type="ChEBI" id="CHEBI:456216"/>
        <dbReference type="EC" id="2.7.1.48"/>
    </reaction>
</comment>
<keyword evidence="9 16" id="KW-0547">Nucleotide-binding</keyword>
<sequence>MTSSPLVIGIAGGTASGKTTVARKVREALADCRVAFIDQDSYYRDLKDLPIADRREVNFDHPDAFDTELLVSHLRELKAGRPIQKPVYDFVTSSRQPRTMGVDPGDIILIEGILVLHMKEVRELMDVKIYVDADDDLRILRRLTRDIKDRGRDFDHVVSQYLRHVRPMHMGFVEPSKHFADIIIPHGGNNEIAISMLVGALRGKLSAPQPRE</sequence>
<evidence type="ECO:0000256" key="9">
    <source>
        <dbReference type="ARBA" id="ARBA00022741"/>
    </source>
</evidence>